<dbReference type="SUPFAM" id="SSF49899">
    <property type="entry name" value="Concanavalin A-like lectins/glucanases"/>
    <property type="match status" value="1"/>
</dbReference>
<feature type="region of interest" description="Disordered" evidence="5">
    <location>
        <begin position="247"/>
        <end position="269"/>
    </location>
</feature>
<evidence type="ECO:0000313" key="8">
    <source>
        <dbReference type="Proteomes" id="UP000004358"/>
    </source>
</evidence>
<evidence type="ECO:0000259" key="6">
    <source>
        <dbReference type="PROSITE" id="PS51007"/>
    </source>
</evidence>
<accession>A3ZQC7</accession>
<dbReference type="Pfam" id="PF07635">
    <property type="entry name" value="PSCyt1"/>
    <property type="match status" value="1"/>
</dbReference>
<dbReference type="InterPro" id="IPR011444">
    <property type="entry name" value="DUF1549"/>
</dbReference>
<gene>
    <name evidence="7" type="ORF">DSM3645_23466</name>
</gene>
<dbReference type="PROSITE" id="PS51007">
    <property type="entry name" value="CYTC"/>
    <property type="match status" value="1"/>
</dbReference>
<reference evidence="7 8" key="1">
    <citation type="submission" date="2006-02" db="EMBL/GenBank/DDBJ databases">
        <authorList>
            <person name="Amann R."/>
            <person name="Ferriera S."/>
            <person name="Johnson J."/>
            <person name="Kravitz S."/>
            <person name="Halpern A."/>
            <person name="Remington K."/>
            <person name="Beeson K."/>
            <person name="Tran B."/>
            <person name="Rogers Y.-H."/>
            <person name="Friedman R."/>
            <person name="Venter J.C."/>
        </authorList>
    </citation>
    <scope>NUCLEOTIDE SEQUENCE [LARGE SCALE GENOMIC DNA]</scope>
    <source>
        <strain evidence="7 8">DSM 3645</strain>
    </source>
</reference>
<evidence type="ECO:0000313" key="7">
    <source>
        <dbReference type="EMBL" id="EAQ81403.1"/>
    </source>
</evidence>
<dbReference type="GO" id="GO:0046872">
    <property type="term" value="F:metal ion binding"/>
    <property type="evidence" value="ECO:0007669"/>
    <property type="project" value="UniProtKB-KW"/>
</dbReference>
<keyword evidence="3 4" id="KW-0408">Iron</keyword>
<dbReference type="EMBL" id="AANZ01000005">
    <property type="protein sequence ID" value="EAQ81403.1"/>
    <property type="molecule type" value="Genomic_DNA"/>
</dbReference>
<dbReference type="HOGENOM" id="CLU_282514_0_0_0"/>
<dbReference type="Pfam" id="PF07587">
    <property type="entry name" value="PSD1"/>
    <property type="match status" value="1"/>
</dbReference>
<evidence type="ECO:0000256" key="1">
    <source>
        <dbReference type="ARBA" id="ARBA00022617"/>
    </source>
</evidence>
<dbReference type="InterPro" id="IPR013320">
    <property type="entry name" value="ConA-like_dom_sf"/>
</dbReference>
<dbReference type="SUPFAM" id="SSF46626">
    <property type="entry name" value="Cytochrome c"/>
    <property type="match status" value="1"/>
</dbReference>
<dbReference type="Pfam" id="PF07583">
    <property type="entry name" value="PSCyt2"/>
    <property type="match status" value="1"/>
</dbReference>
<feature type="domain" description="Cytochrome c" evidence="6">
    <location>
        <begin position="420"/>
        <end position="517"/>
    </location>
</feature>
<evidence type="ECO:0000256" key="4">
    <source>
        <dbReference type="PROSITE-ProRule" id="PRU00433"/>
    </source>
</evidence>
<comment type="caution">
    <text evidence="7">The sequence shown here is derived from an EMBL/GenBank/DDBJ whole genome shotgun (WGS) entry which is preliminary data.</text>
</comment>
<proteinExistence type="predicted"/>
<dbReference type="InterPro" id="IPR009056">
    <property type="entry name" value="Cyt_c-like_dom"/>
</dbReference>
<evidence type="ECO:0000256" key="3">
    <source>
        <dbReference type="ARBA" id="ARBA00023004"/>
    </source>
</evidence>
<keyword evidence="1 4" id="KW-0349">Heme</keyword>
<feature type="region of interest" description="Disordered" evidence="5">
    <location>
        <begin position="128"/>
        <end position="148"/>
    </location>
</feature>
<organism evidence="7 8">
    <name type="scientific">Blastopirellula marina DSM 3645</name>
    <dbReference type="NCBI Taxonomy" id="314230"/>
    <lineage>
        <taxon>Bacteria</taxon>
        <taxon>Pseudomonadati</taxon>
        <taxon>Planctomycetota</taxon>
        <taxon>Planctomycetia</taxon>
        <taxon>Pirellulales</taxon>
        <taxon>Pirellulaceae</taxon>
        <taxon>Blastopirellula</taxon>
    </lineage>
</organism>
<sequence>MRISGIAGEARPSFLFATVPVEPDQGNWHRYTSLKGFRPRTGWHHIAIAYRFGEPNTMQTWIDGKKVDGRWDAGGPTTKTPAIDNDQIWIGSALGGSPGNSFRGGLDSIAIHRVILDDQTLQTRFRRVGEEPEPEAESNRMPELGPLPADKVTVTFHEGLRTHDHWPYADEPSPPAAMQWSGSALLLDQIPLKYDSWGMRDGWKAPVLVRMAADVALPRGKHTVLMRSRGLARAWIDGRLVTRAKPLTGAPHGEEPITPVTPPPALGQRPTWHRCQEVFAEIEIIDAKPVRVVFDAIAGGKRFRAQPGELTLAVRLEGSDSFSVLRPIGLSEEPLPLTDEAVEAELNQINASMSQMNDRHRHAAAADQNAYWAQRHQTAQAWLESHPAPAIPKNDPQTQHPIDAFIQAHLDEVDAPAGGVAPAADSDFFAKVSPILKSECFRCHGEKDKGGLSLASRELAMLGGDSGETAIQPGDPHASEIIRRLRSADDDLRMPPSGERLSEEKIKILEKWIADGAKWPQTTSAPISSKKSAVISDAAFIRRAYLDTVGVVPTDDDVRRFLQDAAADKREQLIDQLLDDPRWADNWMGYWLDLLAENPTLINASLNSTGPFRWYLYDALRDNKPIDQMVSELLMMRGGAYDGGSAGFALAAQNDAPFAAKGHIVSTAFLGIELQCARCHDSPYHSTTQQDLYSLAAMFARKPVSVPKSSTVPPGFFLNKSRESLIQVTLKPGENVSPTWPFAEQTGVEDDDALRSLLQNQDDPREKLAALITAPQNVRFSQVIANRLWRRLIGAGIVEPPHDWEGNPPSHPELLEWLGKELIAGNYDLKQLTRVIMTSQLYQQEAVGTNREADPEHRLFVAPDRRRLTAEQIVDSLYQATGCEMDIEEMTLDPDGRATVNSRNTYGDPHRSWMLVSLSNERDRPSLTLPRAAAVAEMLTAFGWNADRQAPKTDREISPNVLQPAVMANSTLSISLTRAAHESVLADLAVDATSAETLLESLFLRFVSRPPTSAEQRVFLGVLRDGFDDRLLPEDQVVLPETPERLPQVTWWNHVRNEANTIQQEQARRVRLGPPADPRLNPEWRSRYEDVVWSIVNLREFVWMP</sequence>
<dbReference type="GO" id="GO:0020037">
    <property type="term" value="F:heme binding"/>
    <property type="evidence" value="ECO:0007669"/>
    <property type="project" value="InterPro"/>
</dbReference>
<dbReference type="InterPro" id="IPR011429">
    <property type="entry name" value="Cyt_c_Planctomycete-type"/>
</dbReference>
<dbReference type="Gene3D" id="2.60.120.200">
    <property type="match status" value="1"/>
</dbReference>
<evidence type="ECO:0000256" key="2">
    <source>
        <dbReference type="ARBA" id="ARBA00022723"/>
    </source>
</evidence>
<dbReference type="AlphaFoldDB" id="A3ZQC7"/>
<dbReference type="PANTHER" id="PTHR35889:SF3">
    <property type="entry name" value="F-BOX DOMAIN-CONTAINING PROTEIN"/>
    <property type="match status" value="1"/>
</dbReference>
<evidence type="ECO:0000256" key="5">
    <source>
        <dbReference type="SAM" id="MobiDB-lite"/>
    </source>
</evidence>
<keyword evidence="2 4" id="KW-0479">Metal-binding</keyword>
<dbReference type="GO" id="GO:0009055">
    <property type="term" value="F:electron transfer activity"/>
    <property type="evidence" value="ECO:0007669"/>
    <property type="project" value="InterPro"/>
</dbReference>
<dbReference type="InterPro" id="IPR036909">
    <property type="entry name" value="Cyt_c-like_dom_sf"/>
</dbReference>
<dbReference type="PANTHER" id="PTHR35889">
    <property type="entry name" value="CYCLOINULO-OLIGOSACCHARIDE FRUCTANOTRANSFERASE-RELATED"/>
    <property type="match status" value="1"/>
</dbReference>
<dbReference type="eggNOG" id="COG2010">
    <property type="taxonomic scope" value="Bacteria"/>
</dbReference>
<protein>
    <recommendedName>
        <fullName evidence="6">Cytochrome c domain-containing protein</fullName>
    </recommendedName>
</protein>
<dbReference type="Proteomes" id="UP000004358">
    <property type="component" value="Unassembled WGS sequence"/>
</dbReference>
<name>A3ZQC7_9BACT</name>
<dbReference type="InterPro" id="IPR022655">
    <property type="entry name" value="DUF1553"/>
</dbReference>
<dbReference type="STRING" id="314230.DSM3645_23466"/>